<evidence type="ECO:0000256" key="1">
    <source>
        <dbReference type="ARBA" id="ARBA00000553"/>
    </source>
</evidence>
<comment type="catalytic activity">
    <reaction evidence="7">
        <text>adenosine + H2O + H(+) = inosine + NH4(+)</text>
        <dbReference type="Rhea" id="RHEA:24408"/>
        <dbReference type="ChEBI" id="CHEBI:15377"/>
        <dbReference type="ChEBI" id="CHEBI:15378"/>
        <dbReference type="ChEBI" id="CHEBI:16335"/>
        <dbReference type="ChEBI" id="CHEBI:17596"/>
        <dbReference type="ChEBI" id="CHEBI:28938"/>
        <dbReference type="EC" id="3.5.4.4"/>
    </reaction>
    <physiologicalReaction direction="left-to-right" evidence="7">
        <dbReference type="Rhea" id="RHEA:24409"/>
    </physiologicalReaction>
</comment>
<comment type="catalytic activity">
    <reaction evidence="8">
        <text>adenosine + phosphate = alpha-D-ribose 1-phosphate + adenine</text>
        <dbReference type="Rhea" id="RHEA:27642"/>
        <dbReference type="ChEBI" id="CHEBI:16335"/>
        <dbReference type="ChEBI" id="CHEBI:16708"/>
        <dbReference type="ChEBI" id="CHEBI:43474"/>
        <dbReference type="ChEBI" id="CHEBI:57720"/>
        <dbReference type="EC" id="2.4.2.1"/>
    </reaction>
    <physiologicalReaction direction="left-to-right" evidence="8">
        <dbReference type="Rhea" id="RHEA:27643"/>
    </physiologicalReaction>
</comment>
<dbReference type="GO" id="GO:0016787">
    <property type="term" value="F:hydrolase activity"/>
    <property type="evidence" value="ECO:0007669"/>
    <property type="project" value="UniProtKB-KW"/>
</dbReference>
<organism evidence="11 12">
    <name type="scientific">Fontimonas thermophila</name>
    <dbReference type="NCBI Taxonomy" id="1076937"/>
    <lineage>
        <taxon>Bacteria</taxon>
        <taxon>Pseudomonadati</taxon>
        <taxon>Pseudomonadota</taxon>
        <taxon>Gammaproteobacteria</taxon>
        <taxon>Nevskiales</taxon>
        <taxon>Nevskiaceae</taxon>
        <taxon>Fontimonas</taxon>
    </lineage>
</organism>
<evidence type="ECO:0000256" key="9">
    <source>
        <dbReference type="ARBA" id="ARBA00049893"/>
    </source>
</evidence>
<dbReference type="Pfam" id="PF02578">
    <property type="entry name" value="Cu-oxidase_4"/>
    <property type="match status" value="1"/>
</dbReference>
<dbReference type="STRING" id="1076937.SAMN04488120_103114"/>
<evidence type="ECO:0000256" key="8">
    <source>
        <dbReference type="ARBA" id="ARBA00048968"/>
    </source>
</evidence>
<evidence type="ECO:0000256" key="3">
    <source>
        <dbReference type="ARBA" id="ARBA00022679"/>
    </source>
</evidence>
<dbReference type="GO" id="GO:0005507">
    <property type="term" value="F:copper ion binding"/>
    <property type="evidence" value="ECO:0007669"/>
    <property type="project" value="TreeGrafter"/>
</dbReference>
<dbReference type="Proteomes" id="UP000199771">
    <property type="component" value="Unassembled WGS sequence"/>
</dbReference>
<dbReference type="CDD" id="cd16833">
    <property type="entry name" value="YfiH"/>
    <property type="match status" value="1"/>
</dbReference>
<dbReference type="InterPro" id="IPR038371">
    <property type="entry name" value="Cu_polyphenol_OxRdtase_sf"/>
</dbReference>
<keyword evidence="4" id="KW-0479">Metal-binding</keyword>
<evidence type="ECO:0000313" key="11">
    <source>
        <dbReference type="EMBL" id="SFF38531.1"/>
    </source>
</evidence>
<keyword evidence="12" id="KW-1185">Reference proteome</keyword>
<evidence type="ECO:0000256" key="2">
    <source>
        <dbReference type="ARBA" id="ARBA00007353"/>
    </source>
</evidence>
<comment type="catalytic activity">
    <reaction evidence="1">
        <text>inosine + phosphate = alpha-D-ribose 1-phosphate + hypoxanthine</text>
        <dbReference type="Rhea" id="RHEA:27646"/>
        <dbReference type="ChEBI" id="CHEBI:17368"/>
        <dbReference type="ChEBI" id="CHEBI:17596"/>
        <dbReference type="ChEBI" id="CHEBI:43474"/>
        <dbReference type="ChEBI" id="CHEBI:57720"/>
        <dbReference type="EC" id="2.4.2.1"/>
    </reaction>
    <physiologicalReaction direction="left-to-right" evidence="1">
        <dbReference type="Rhea" id="RHEA:27647"/>
    </physiologicalReaction>
</comment>
<evidence type="ECO:0000256" key="10">
    <source>
        <dbReference type="RuleBase" id="RU361274"/>
    </source>
</evidence>
<evidence type="ECO:0000256" key="4">
    <source>
        <dbReference type="ARBA" id="ARBA00022723"/>
    </source>
</evidence>
<dbReference type="NCBIfam" id="TIGR00726">
    <property type="entry name" value="peptidoglycan editing factor PgeF"/>
    <property type="match status" value="1"/>
</dbReference>
<proteinExistence type="inferred from homology"/>
<dbReference type="GO" id="GO:0017061">
    <property type="term" value="F:S-methyl-5-thioadenosine phosphorylase activity"/>
    <property type="evidence" value="ECO:0007669"/>
    <property type="project" value="UniProtKB-EC"/>
</dbReference>
<protein>
    <recommendedName>
        <fullName evidence="10">Purine nucleoside phosphorylase</fullName>
    </recommendedName>
</protein>
<keyword evidence="6" id="KW-0862">Zinc</keyword>
<dbReference type="EMBL" id="FOOC01000003">
    <property type="protein sequence ID" value="SFF38531.1"/>
    <property type="molecule type" value="Genomic_DNA"/>
</dbReference>
<name>A0A1I2IDC2_9GAMM</name>
<dbReference type="AlphaFoldDB" id="A0A1I2IDC2"/>
<evidence type="ECO:0000256" key="6">
    <source>
        <dbReference type="ARBA" id="ARBA00022833"/>
    </source>
</evidence>
<keyword evidence="5" id="KW-0378">Hydrolase</keyword>
<keyword evidence="3" id="KW-0808">Transferase</keyword>
<reference evidence="11 12" key="1">
    <citation type="submission" date="2016-10" db="EMBL/GenBank/DDBJ databases">
        <authorList>
            <person name="de Groot N.N."/>
        </authorList>
    </citation>
    <scope>NUCLEOTIDE SEQUENCE [LARGE SCALE GENOMIC DNA]</scope>
    <source>
        <strain evidence="11 12">DSM 23609</strain>
    </source>
</reference>
<dbReference type="InterPro" id="IPR011324">
    <property type="entry name" value="Cytotoxic_necrot_fac-like_cat"/>
</dbReference>
<comment type="similarity">
    <text evidence="2 10">Belongs to the purine nucleoside phosphorylase YfiH/LACC1 family.</text>
</comment>
<gene>
    <name evidence="11" type="ORF">SAMN04488120_103114</name>
</gene>
<sequence>MHEMIGFEPAHWPAPTRVRAGQTLRTGGVGLPPYDDFNLASHVGDDARTVAENRRRLRAALRLPSEPVWLRQVHDVEVIALPCAQSEPQADAAWTATPGIVCAVLTADCLPVLFCADDGSAVAAAHAGWRGLAAGVLEATVAAMPVPSERIIAWMGAAIGPDAFEVGPEVRTRFIADDPTLSRCFVAGRGDRWFADLYALARARLRRAGVTAVYGGHACTYRDARRYFSYRRAPRCGRMATLIWITPA</sequence>
<dbReference type="SUPFAM" id="SSF64438">
    <property type="entry name" value="CNF1/YfiH-like putative cysteine hydrolases"/>
    <property type="match status" value="1"/>
</dbReference>
<accession>A0A1I2IDC2</accession>
<evidence type="ECO:0000256" key="7">
    <source>
        <dbReference type="ARBA" id="ARBA00047989"/>
    </source>
</evidence>
<dbReference type="PANTHER" id="PTHR30616:SF2">
    <property type="entry name" value="PURINE NUCLEOSIDE PHOSPHORYLASE LACC1"/>
    <property type="match status" value="1"/>
</dbReference>
<comment type="catalytic activity">
    <reaction evidence="9">
        <text>S-methyl-5'-thioadenosine + phosphate = 5-(methylsulfanyl)-alpha-D-ribose 1-phosphate + adenine</text>
        <dbReference type="Rhea" id="RHEA:11852"/>
        <dbReference type="ChEBI" id="CHEBI:16708"/>
        <dbReference type="ChEBI" id="CHEBI:17509"/>
        <dbReference type="ChEBI" id="CHEBI:43474"/>
        <dbReference type="ChEBI" id="CHEBI:58533"/>
        <dbReference type="EC" id="2.4.2.28"/>
    </reaction>
    <physiologicalReaction direction="left-to-right" evidence="9">
        <dbReference type="Rhea" id="RHEA:11853"/>
    </physiologicalReaction>
</comment>
<evidence type="ECO:0000256" key="5">
    <source>
        <dbReference type="ARBA" id="ARBA00022801"/>
    </source>
</evidence>
<dbReference type="PANTHER" id="PTHR30616">
    <property type="entry name" value="UNCHARACTERIZED PROTEIN YFIH"/>
    <property type="match status" value="1"/>
</dbReference>
<dbReference type="Gene3D" id="3.60.140.10">
    <property type="entry name" value="CNF1/YfiH-like putative cysteine hydrolases"/>
    <property type="match status" value="1"/>
</dbReference>
<dbReference type="InterPro" id="IPR003730">
    <property type="entry name" value="Cu_polyphenol_OxRdtase"/>
</dbReference>
<evidence type="ECO:0000313" key="12">
    <source>
        <dbReference type="Proteomes" id="UP000199771"/>
    </source>
</evidence>